<gene>
    <name evidence="1" type="ORF">V6M85_13595</name>
</gene>
<proteinExistence type="predicted"/>
<dbReference type="EMBL" id="CP146016">
    <property type="protein sequence ID" value="WWQ60445.1"/>
    <property type="molecule type" value="Genomic_DNA"/>
</dbReference>
<protein>
    <submittedName>
        <fullName evidence="1">Uncharacterized protein</fullName>
    </submittedName>
</protein>
<accession>A0AAX4L1J8</accession>
<dbReference type="RefSeq" id="WP_338601218.1">
    <property type="nucleotide sequence ID" value="NZ_CP146016.1"/>
</dbReference>
<dbReference type="AlphaFoldDB" id="A0AAX4L1J8"/>
<organism evidence="1 2">
    <name type="scientific">Sulfolobus tengchongensis</name>
    <dbReference type="NCBI Taxonomy" id="207809"/>
    <lineage>
        <taxon>Archaea</taxon>
        <taxon>Thermoproteota</taxon>
        <taxon>Thermoprotei</taxon>
        <taxon>Sulfolobales</taxon>
        <taxon>Sulfolobaceae</taxon>
        <taxon>Sulfolobus</taxon>
    </lineage>
</organism>
<dbReference type="Proteomes" id="UP001432202">
    <property type="component" value="Chromosome"/>
</dbReference>
<sequence>MKCYTSKSIFSDVSRFIGSLTERGVKEIVLISNKEDIQKTMTEIKDKIDKIDVILIETERDFKLCYKF</sequence>
<reference evidence="1 2" key="1">
    <citation type="submission" date="2024-02" db="EMBL/GenBank/DDBJ databases">
        <title>STSV induces naive adaptation in Sulfolobus.</title>
        <authorList>
            <person name="Xiang X."/>
            <person name="Song M."/>
        </authorList>
    </citation>
    <scope>NUCLEOTIDE SEQUENCE [LARGE SCALE GENOMIC DNA]</scope>
    <source>
        <strain evidence="1 2">RT2</strain>
    </source>
</reference>
<dbReference type="GeneID" id="89337822"/>
<evidence type="ECO:0000313" key="1">
    <source>
        <dbReference type="EMBL" id="WWQ60445.1"/>
    </source>
</evidence>
<name>A0AAX4L1J8_9CREN</name>
<keyword evidence="2" id="KW-1185">Reference proteome</keyword>
<evidence type="ECO:0000313" key="2">
    <source>
        <dbReference type="Proteomes" id="UP001432202"/>
    </source>
</evidence>